<dbReference type="AlphaFoldDB" id="A0A4C1Z2C3"/>
<dbReference type="EMBL" id="BGZK01001492">
    <property type="protein sequence ID" value="GBP81009.1"/>
    <property type="molecule type" value="Genomic_DNA"/>
</dbReference>
<keyword evidence="2" id="KW-1185">Reference proteome</keyword>
<proteinExistence type="predicted"/>
<accession>A0A4C1Z2C3</accession>
<reference evidence="1 2" key="1">
    <citation type="journal article" date="2019" name="Commun. Biol.">
        <title>The bagworm genome reveals a unique fibroin gene that provides high tensile strength.</title>
        <authorList>
            <person name="Kono N."/>
            <person name="Nakamura H."/>
            <person name="Ohtoshi R."/>
            <person name="Tomita M."/>
            <person name="Numata K."/>
            <person name="Arakawa K."/>
        </authorList>
    </citation>
    <scope>NUCLEOTIDE SEQUENCE [LARGE SCALE GENOMIC DNA]</scope>
</reference>
<evidence type="ECO:0000313" key="2">
    <source>
        <dbReference type="Proteomes" id="UP000299102"/>
    </source>
</evidence>
<sequence>MIDVCVTGDARILDVCPAWRLEHSFQHHTALLPWALSATTESRNSVTKIKPNIPHSASHVARLSVRLTCMHMVRLYEARTIETSCSEIGRIGVSRYHGFPHGIGSLHISLAALISVNQFTQAMYECIIFKPSSYKLTFGFVRSPSRFALRHALGQFPFNLSRQDVATRDRVYIGPFTFMYTLSAIKHAQKRLNSKPYDKNPLLRRFAQPQRAGGERVRGLERARGIT</sequence>
<organism evidence="1 2">
    <name type="scientific">Eumeta variegata</name>
    <name type="common">Bagworm moth</name>
    <name type="synonym">Eumeta japonica</name>
    <dbReference type="NCBI Taxonomy" id="151549"/>
    <lineage>
        <taxon>Eukaryota</taxon>
        <taxon>Metazoa</taxon>
        <taxon>Ecdysozoa</taxon>
        <taxon>Arthropoda</taxon>
        <taxon>Hexapoda</taxon>
        <taxon>Insecta</taxon>
        <taxon>Pterygota</taxon>
        <taxon>Neoptera</taxon>
        <taxon>Endopterygota</taxon>
        <taxon>Lepidoptera</taxon>
        <taxon>Glossata</taxon>
        <taxon>Ditrysia</taxon>
        <taxon>Tineoidea</taxon>
        <taxon>Psychidae</taxon>
        <taxon>Oiketicinae</taxon>
        <taxon>Eumeta</taxon>
    </lineage>
</organism>
<name>A0A4C1Z2C3_EUMVA</name>
<comment type="caution">
    <text evidence="1">The sequence shown here is derived from an EMBL/GenBank/DDBJ whole genome shotgun (WGS) entry which is preliminary data.</text>
</comment>
<dbReference type="Proteomes" id="UP000299102">
    <property type="component" value="Unassembled WGS sequence"/>
</dbReference>
<evidence type="ECO:0000313" key="1">
    <source>
        <dbReference type="EMBL" id="GBP81009.1"/>
    </source>
</evidence>
<protein>
    <submittedName>
        <fullName evidence="1">Uncharacterized protein</fullName>
    </submittedName>
</protein>
<gene>
    <name evidence="1" type="ORF">EVAR_68820_1</name>
</gene>